<dbReference type="Gene3D" id="1.10.238.10">
    <property type="entry name" value="EF-hand"/>
    <property type="match status" value="1"/>
</dbReference>
<name>A0A8C7C6Z5_ONCKI</name>
<evidence type="ECO:0000313" key="8">
    <source>
        <dbReference type="Proteomes" id="UP000694557"/>
    </source>
</evidence>
<sequence length="599" mass="67666">MDMDSIEGLNEVRPAVYRTAMKLRSLQKLCHMHVVTLRELIPALCSLGGARDTGAGLSEQEVRQCINRMFQSVSQEVPGQVSAEAPEQTCRLLYRLFDRGQTGAVCRRSVEAALISLSADTLSAKHKALVRLAERCSGRESGTVSRSGLRVVLQDLSQVPAVVQENHVFGSAETAVRSCFSGVLSACVCEEHVLSWLQCEPCLLLWLPTLYRLSVSENVTHSVRCHTCKAYPITGLRYRCMKCVNLHLCQTCFLTERHTKKHKSSHPVLEHCTQPSWKESLASLAYSARQALLPRRYTHREAERRCLIRAESRGEPQTSFTTPDPSPQSAAEDRAPPTNPPQLLATPPAVRPRKASKALQTEEEQEEAQRDSVLIKDIKDLQRDKWLLERELQVWRVTVQSEQGSLEYRCSEMEANMETLRQHNLRLMSGTHADIMPHANVIPHAKYRPERDIACPVESQSSASSSGSREREEEEEREEREEEDECCTAKMQRNEMKTEEQRGDDEEEQTETDSVTETHTPTITSNPQPCDGQVTGPMKDQSVSEEEYSGMCSLAEEERLCELVQRLISELSLHTYTHTGEFRDELSLVLHTTTLMCVY</sequence>
<dbReference type="InterPro" id="IPR000433">
    <property type="entry name" value="Znf_ZZ"/>
</dbReference>
<feature type="compositionally biased region" description="Low complexity" evidence="5">
    <location>
        <begin position="458"/>
        <end position="467"/>
    </location>
</feature>
<keyword evidence="3" id="KW-0862">Zinc</keyword>
<evidence type="ECO:0000256" key="5">
    <source>
        <dbReference type="SAM" id="MobiDB-lite"/>
    </source>
</evidence>
<dbReference type="Proteomes" id="UP000694557">
    <property type="component" value="Unassembled WGS sequence"/>
</dbReference>
<feature type="domain" description="ZZ-type" evidence="6">
    <location>
        <begin position="220"/>
        <end position="276"/>
    </location>
</feature>
<dbReference type="PANTHER" id="PTHR12268">
    <property type="entry name" value="E3 UBIQUITIN-PROTEIN LIGASE KCMF1"/>
    <property type="match status" value="1"/>
</dbReference>
<dbReference type="InterPro" id="IPR011992">
    <property type="entry name" value="EF-hand-dom_pair"/>
</dbReference>
<dbReference type="SUPFAM" id="SSF57850">
    <property type="entry name" value="RING/U-box"/>
    <property type="match status" value="1"/>
</dbReference>
<proteinExistence type="predicted"/>
<keyword evidence="8" id="KW-1185">Reference proteome</keyword>
<dbReference type="InterPro" id="IPR015154">
    <property type="entry name" value="EF-hand_dom_typ2"/>
</dbReference>
<reference evidence="7" key="1">
    <citation type="submission" date="2025-08" db="UniProtKB">
        <authorList>
            <consortium name="Ensembl"/>
        </authorList>
    </citation>
    <scope>IDENTIFICATION</scope>
</reference>
<keyword evidence="2 4" id="KW-0863">Zinc-finger</keyword>
<dbReference type="GeneTree" id="ENSGT00940000162403"/>
<dbReference type="CDD" id="cd16243">
    <property type="entry name" value="EFh_DYTN"/>
    <property type="match status" value="1"/>
</dbReference>
<evidence type="ECO:0000313" key="7">
    <source>
        <dbReference type="Ensembl" id="ENSOKIP00005001282.1"/>
    </source>
</evidence>
<evidence type="ECO:0000259" key="6">
    <source>
        <dbReference type="PROSITE" id="PS50135"/>
    </source>
</evidence>
<dbReference type="Gene3D" id="6.10.140.70">
    <property type="match status" value="1"/>
</dbReference>
<dbReference type="InterPro" id="IPR043145">
    <property type="entry name" value="Znf_ZZ_sf"/>
</dbReference>
<feature type="compositionally biased region" description="Polar residues" evidence="5">
    <location>
        <begin position="512"/>
        <end position="528"/>
    </location>
</feature>
<protein>
    <submittedName>
        <fullName evidence="7">Dystrotelin</fullName>
    </submittedName>
</protein>
<dbReference type="PANTHER" id="PTHR12268:SF18">
    <property type="entry name" value="DYSTROTELIN"/>
    <property type="match status" value="1"/>
</dbReference>
<dbReference type="Gene3D" id="3.30.60.90">
    <property type="match status" value="1"/>
</dbReference>
<dbReference type="Pfam" id="PF00569">
    <property type="entry name" value="ZZ"/>
    <property type="match status" value="1"/>
</dbReference>
<dbReference type="PROSITE" id="PS01357">
    <property type="entry name" value="ZF_ZZ_1"/>
    <property type="match status" value="1"/>
</dbReference>
<evidence type="ECO:0000256" key="1">
    <source>
        <dbReference type="ARBA" id="ARBA00022723"/>
    </source>
</evidence>
<dbReference type="PROSITE" id="PS50135">
    <property type="entry name" value="ZF_ZZ_2"/>
    <property type="match status" value="1"/>
</dbReference>
<dbReference type="AlphaFoldDB" id="A0A8C7C6Z5"/>
<dbReference type="GO" id="GO:0005886">
    <property type="term" value="C:plasma membrane"/>
    <property type="evidence" value="ECO:0007669"/>
    <property type="project" value="TreeGrafter"/>
</dbReference>
<dbReference type="Pfam" id="PF09069">
    <property type="entry name" value="EF-hand_3"/>
    <property type="match status" value="1"/>
</dbReference>
<evidence type="ECO:0000256" key="2">
    <source>
        <dbReference type="ARBA" id="ARBA00022771"/>
    </source>
</evidence>
<dbReference type="SUPFAM" id="SSF47473">
    <property type="entry name" value="EF-hand"/>
    <property type="match status" value="2"/>
</dbReference>
<keyword evidence="1" id="KW-0479">Metal-binding</keyword>
<feature type="region of interest" description="Disordered" evidence="5">
    <location>
        <begin position="312"/>
        <end position="370"/>
    </location>
</feature>
<dbReference type="Pfam" id="PF09068">
    <property type="entry name" value="EF-hand_2"/>
    <property type="match status" value="1"/>
</dbReference>
<dbReference type="GO" id="GO:0008270">
    <property type="term" value="F:zinc ion binding"/>
    <property type="evidence" value="ECO:0007669"/>
    <property type="project" value="UniProtKB-KW"/>
</dbReference>
<dbReference type="InterPro" id="IPR015153">
    <property type="entry name" value="EF-hand_dom_typ1"/>
</dbReference>
<dbReference type="InterPro" id="IPR050774">
    <property type="entry name" value="KCMF1/Dystrophin"/>
</dbReference>
<evidence type="ECO:0000256" key="4">
    <source>
        <dbReference type="PROSITE-ProRule" id="PRU00228"/>
    </source>
</evidence>
<feature type="compositionally biased region" description="Polar residues" evidence="5">
    <location>
        <begin position="315"/>
        <end position="329"/>
    </location>
</feature>
<feature type="compositionally biased region" description="Acidic residues" evidence="5">
    <location>
        <begin position="502"/>
        <end position="511"/>
    </location>
</feature>
<accession>A0A8C7C6Z5</accession>
<dbReference type="SMART" id="SM00291">
    <property type="entry name" value="ZnF_ZZ"/>
    <property type="match status" value="1"/>
</dbReference>
<dbReference type="Ensembl" id="ENSOKIT00005001366.1">
    <property type="protein sequence ID" value="ENSOKIP00005001282.1"/>
    <property type="gene ID" value="ENSOKIG00005000663.1"/>
</dbReference>
<feature type="compositionally biased region" description="Basic and acidic residues" evidence="5">
    <location>
        <begin position="492"/>
        <end position="501"/>
    </location>
</feature>
<dbReference type="GO" id="GO:0099536">
    <property type="term" value="P:synaptic signaling"/>
    <property type="evidence" value="ECO:0007669"/>
    <property type="project" value="TreeGrafter"/>
</dbReference>
<dbReference type="GO" id="GO:0045202">
    <property type="term" value="C:synapse"/>
    <property type="evidence" value="ECO:0007669"/>
    <property type="project" value="GOC"/>
</dbReference>
<organism evidence="7 8">
    <name type="scientific">Oncorhynchus kisutch</name>
    <name type="common">Coho salmon</name>
    <name type="synonym">Salmo kisutch</name>
    <dbReference type="NCBI Taxonomy" id="8019"/>
    <lineage>
        <taxon>Eukaryota</taxon>
        <taxon>Metazoa</taxon>
        <taxon>Chordata</taxon>
        <taxon>Craniata</taxon>
        <taxon>Vertebrata</taxon>
        <taxon>Euteleostomi</taxon>
        <taxon>Actinopterygii</taxon>
        <taxon>Neopterygii</taxon>
        <taxon>Teleostei</taxon>
        <taxon>Protacanthopterygii</taxon>
        <taxon>Salmoniformes</taxon>
        <taxon>Salmonidae</taxon>
        <taxon>Salmoninae</taxon>
        <taxon>Oncorhynchus</taxon>
    </lineage>
</organism>
<gene>
    <name evidence="7" type="primary">LOC116374069</name>
</gene>
<evidence type="ECO:0000256" key="3">
    <source>
        <dbReference type="ARBA" id="ARBA00022833"/>
    </source>
</evidence>
<feature type="compositionally biased region" description="Acidic residues" evidence="5">
    <location>
        <begin position="472"/>
        <end position="486"/>
    </location>
</feature>
<feature type="region of interest" description="Disordered" evidence="5">
    <location>
        <begin position="456"/>
        <end position="539"/>
    </location>
</feature>
<reference evidence="7" key="2">
    <citation type="submission" date="2025-09" db="UniProtKB">
        <authorList>
            <consortium name="Ensembl"/>
        </authorList>
    </citation>
    <scope>IDENTIFICATION</scope>
</reference>